<dbReference type="PANTHER" id="PTHR46432">
    <property type="entry name" value="F-BOX ONLY PROTEIN 42"/>
    <property type="match status" value="1"/>
</dbReference>
<dbReference type="SUPFAM" id="SSF117281">
    <property type="entry name" value="Kelch motif"/>
    <property type="match status" value="1"/>
</dbReference>
<organism evidence="2 3">
    <name type="scientific">Varroa destructor</name>
    <name type="common">Honeybee mite</name>
    <dbReference type="NCBI Taxonomy" id="109461"/>
    <lineage>
        <taxon>Eukaryota</taxon>
        <taxon>Metazoa</taxon>
        <taxon>Ecdysozoa</taxon>
        <taxon>Arthropoda</taxon>
        <taxon>Chelicerata</taxon>
        <taxon>Arachnida</taxon>
        <taxon>Acari</taxon>
        <taxon>Parasitiformes</taxon>
        <taxon>Mesostigmata</taxon>
        <taxon>Gamasina</taxon>
        <taxon>Dermanyssoidea</taxon>
        <taxon>Varroidae</taxon>
        <taxon>Varroa</taxon>
    </lineage>
</organism>
<dbReference type="Pfam" id="PF00646">
    <property type="entry name" value="F-box"/>
    <property type="match status" value="1"/>
</dbReference>
<dbReference type="Gene3D" id="2.120.10.80">
    <property type="entry name" value="Kelch-type beta propeller"/>
    <property type="match status" value="1"/>
</dbReference>
<keyword evidence="3" id="KW-1185">Reference proteome</keyword>
<accession>A0A7M7MI32</accession>
<feature type="domain" description="F-box" evidence="1">
    <location>
        <begin position="1"/>
        <end position="45"/>
    </location>
</feature>
<dbReference type="PANTHER" id="PTHR46432:SF1">
    <property type="entry name" value="F-BOX ONLY PROTEIN 42"/>
    <property type="match status" value="1"/>
</dbReference>
<sequence>MDKLPLEIIEKILFYLNPYEDYPHTIYVSKKFCQATRNIIKYRSRNFEVSFRNDRINFWKYRRFSEQLVPPSCAHHRGAICGQRMFIVSNQIFWSFDLVERKWTKLSFAPQELYAKALFKFENKIVVFLGPSWDHESDQDQDKSDSSVLLYDTEKNQVTCITEKAKPPCRFLTNPTVMGTQAVLVHYNPKKSSSGMSDIHCLDLESLTWTSETAICRDQPIELETLCQIKISENQLVYIGATWHGEEAWLLEIGVFFKWTRLSVFNEEHAPKKAEHLSKLVRMGRLAVCLAPAENASCQVGNRCCRHRDGRKKFSSLHMLDLSQAVDHRQLTWLRPSRACAIRGVLTGYTLLATPYEILVFGGLREDSKGRKTESNSLYTTYMATDDTSSAKSI</sequence>
<evidence type="ECO:0000313" key="2">
    <source>
        <dbReference type="EnsemblMetazoa" id="XP_022665337"/>
    </source>
</evidence>
<proteinExistence type="predicted"/>
<dbReference type="InterPro" id="IPR015915">
    <property type="entry name" value="Kelch-typ_b-propeller"/>
</dbReference>
<dbReference type="GeneID" id="111252126"/>
<reference evidence="2" key="1">
    <citation type="submission" date="2021-01" db="UniProtKB">
        <authorList>
            <consortium name="EnsemblMetazoa"/>
        </authorList>
    </citation>
    <scope>IDENTIFICATION</scope>
</reference>
<evidence type="ECO:0000313" key="3">
    <source>
        <dbReference type="Proteomes" id="UP000594260"/>
    </source>
</evidence>
<dbReference type="Proteomes" id="UP000594260">
    <property type="component" value="Unplaced"/>
</dbReference>
<dbReference type="GO" id="GO:0019005">
    <property type="term" value="C:SCF ubiquitin ligase complex"/>
    <property type="evidence" value="ECO:0007669"/>
    <property type="project" value="TreeGrafter"/>
</dbReference>
<dbReference type="RefSeq" id="XP_022665337.1">
    <property type="nucleotide sequence ID" value="XM_022809602.1"/>
</dbReference>
<protein>
    <recommendedName>
        <fullName evidence="1">F-box domain-containing protein</fullName>
    </recommendedName>
</protein>
<dbReference type="GO" id="GO:1990756">
    <property type="term" value="F:ubiquitin-like ligase-substrate adaptor activity"/>
    <property type="evidence" value="ECO:0007669"/>
    <property type="project" value="TreeGrafter"/>
</dbReference>
<dbReference type="InterPro" id="IPR052821">
    <property type="entry name" value="F-box_only_SRC"/>
</dbReference>
<dbReference type="OrthoDB" id="9973021at2759"/>
<dbReference type="PROSITE" id="PS50181">
    <property type="entry name" value="FBOX"/>
    <property type="match status" value="1"/>
</dbReference>
<dbReference type="EnsemblMetazoa" id="XM_022809602">
    <property type="protein sequence ID" value="XP_022665337"/>
    <property type="gene ID" value="LOC111252126"/>
</dbReference>
<dbReference type="InParanoid" id="A0A7M7MI32"/>
<name>A0A7M7MI32_VARDE</name>
<dbReference type="KEGG" id="vde:111252126"/>
<dbReference type="AlphaFoldDB" id="A0A7M7MI32"/>
<dbReference type="InterPro" id="IPR001810">
    <property type="entry name" value="F-box_dom"/>
</dbReference>
<evidence type="ECO:0000259" key="1">
    <source>
        <dbReference type="PROSITE" id="PS50181"/>
    </source>
</evidence>